<evidence type="ECO:0000259" key="1">
    <source>
        <dbReference type="Pfam" id="PF07596"/>
    </source>
</evidence>
<evidence type="ECO:0000313" key="2">
    <source>
        <dbReference type="EMBL" id="TNV71303.1"/>
    </source>
</evidence>
<evidence type="ECO:0000313" key="3">
    <source>
        <dbReference type="Proteomes" id="UP000785679"/>
    </source>
</evidence>
<dbReference type="EMBL" id="RRYP01030011">
    <property type="protein sequence ID" value="TNV71303.1"/>
    <property type="molecule type" value="Genomic_DNA"/>
</dbReference>
<keyword evidence="3" id="KW-1185">Reference proteome</keyword>
<dbReference type="NCBIfam" id="TIGR04294">
    <property type="entry name" value="pre_pil_HX9DG"/>
    <property type="match status" value="1"/>
</dbReference>
<dbReference type="Proteomes" id="UP000785679">
    <property type="component" value="Unassembled WGS sequence"/>
</dbReference>
<dbReference type="Pfam" id="PF07596">
    <property type="entry name" value="SBP_bac_10"/>
    <property type="match status" value="1"/>
</dbReference>
<sequence>MRVDANMTSRMTVVDGFLCPSRTMKYAGLSYPANRGFSKRDGMDNGPFRSAASATVRYSDIRDGTHSTVGFSEWVKGPCESGPSPEMLTSRSRLGTVYLTEPALTTKEKLNEFLIACRKIDYRTAEISVNDKGVEWLRPGLASSLYNHNLSIDHSSCVSSGAVQSGSYSAGSEHGSGAHTLFLDGHVRWMKSSTDIEVWRALGTINHGEVVSPD</sequence>
<feature type="domain" description="DUF1559" evidence="1">
    <location>
        <begin position="14"/>
        <end position="196"/>
    </location>
</feature>
<dbReference type="InterPro" id="IPR027558">
    <property type="entry name" value="Pre_pil_HX9DG_C"/>
</dbReference>
<accession>A0A8J8NAC9</accession>
<dbReference type="PANTHER" id="PTHR30093">
    <property type="entry name" value="GENERAL SECRETION PATHWAY PROTEIN G"/>
    <property type="match status" value="1"/>
</dbReference>
<protein>
    <recommendedName>
        <fullName evidence="1">DUF1559 domain-containing protein</fullName>
    </recommendedName>
</protein>
<dbReference type="AlphaFoldDB" id="A0A8J8NAC9"/>
<organism evidence="2 3">
    <name type="scientific">Halteria grandinella</name>
    <dbReference type="NCBI Taxonomy" id="5974"/>
    <lineage>
        <taxon>Eukaryota</taxon>
        <taxon>Sar</taxon>
        <taxon>Alveolata</taxon>
        <taxon>Ciliophora</taxon>
        <taxon>Intramacronucleata</taxon>
        <taxon>Spirotrichea</taxon>
        <taxon>Stichotrichia</taxon>
        <taxon>Sporadotrichida</taxon>
        <taxon>Halteriidae</taxon>
        <taxon>Halteria</taxon>
    </lineage>
</organism>
<gene>
    <name evidence="2" type="ORF">FGO68_gene10116</name>
</gene>
<dbReference type="InterPro" id="IPR011453">
    <property type="entry name" value="DUF1559"/>
</dbReference>
<name>A0A8J8NAC9_HALGN</name>
<reference evidence="2" key="1">
    <citation type="submission" date="2019-06" db="EMBL/GenBank/DDBJ databases">
        <authorList>
            <person name="Zheng W."/>
        </authorList>
    </citation>
    <scope>NUCLEOTIDE SEQUENCE</scope>
    <source>
        <strain evidence="2">QDHG01</strain>
    </source>
</reference>
<comment type="caution">
    <text evidence="2">The sequence shown here is derived from an EMBL/GenBank/DDBJ whole genome shotgun (WGS) entry which is preliminary data.</text>
</comment>
<proteinExistence type="predicted"/>